<gene>
    <name evidence="1" type="ORF">A2892_01685</name>
</gene>
<accession>A0A1F8BBI3</accession>
<sequence>MKLNLIKTIKIIPTTPFDFDSTFHKPDHFTSGDNAYEKGIRWQTWLWQNKTLGLKFVNLGSVQKPRIQVEIFYTGKLPKSFIDTLIEEIKYRYNLNLDLTDFYKQFEKDKVLQPIIKKLYGMRPGHPSSLYEYLIIGIVL</sequence>
<dbReference type="Proteomes" id="UP000176404">
    <property type="component" value="Unassembled WGS sequence"/>
</dbReference>
<dbReference type="InterPro" id="IPR037046">
    <property type="entry name" value="AlkA_N_sf"/>
</dbReference>
<dbReference type="EMBL" id="MGHD01000003">
    <property type="protein sequence ID" value="OGM60735.1"/>
    <property type="molecule type" value="Genomic_DNA"/>
</dbReference>
<dbReference type="STRING" id="1802517.A2892_01685"/>
<protein>
    <submittedName>
        <fullName evidence="1">Uncharacterized protein</fullName>
    </submittedName>
</protein>
<dbReference type="Gene3D" id="3.30.310.20">
    <property type="entry name" value="DNA-3-methyladenine glycosylase AlkA, N-terminal domain"/>
    <property type="match status" value="1"/>
</dbReference>
<evidence type="ECO:0000313" key="1">
    <source>
        <dbReference type="EMBL" id="OGM60735.1"/>
    </source>
</evidence>
<dbReference type="AlphaFoldDB" id="A0A1F8BBI3"/>
<name>A0A1F8BBI3_9BACT</name>
<proteinExistence type="predicted"/>
<evidence type="ECO:0000313" key="2">
    <source>
        <dbReference type="Proteomes" id="UP000176404"/>
    </source>
</evidence>
<reference evidence="1 2" key="1">
    <citation type="journal article" date="2016" name="Nat. Commun.">
        <title>Thousands of microbial genomes shed light on interconnected biogeochemical processes in an aquifer system.</title>
        <authorList>
            <person name="Anantharaman K."/>
            <person name="Brown C.T."/>
            <person name="Hug L.A."/>
            <person name="Sharon I."/>
            <person name="Castelle C.J."/>
            <person name="Probst A.J."/>
            <person name="Thomas B.C."/>
            <person name="Singh A."/>
            <person name="Wilkins M.J."/>
            <person name="Karaoz U."/>
            <person name="Brodie E.L."/>
            <person name="Williams K.H."/>
            <person name="Hubbard S.S."/>
            <person name="Banfield J.F."/>
        </authorList>
    </citation>
    <scope>NUCLEOTIDE SEQUENCE [LARGE SCALE GENOMIC DNA]</scope>
</reference>
<comment type="caution">
    <text evidence="1">The sequence shown here is derived from an EMBL/GenBank/DDBJ whole genome shotgun (WGS) entry which is preliminary data.</text>
</comment>
<organism evidence="1 2">
    <name type="scientific">Candidatus Woesebacteria bacterium RIFCSPLOWO2_01_FULL_39_10b</name>
    <dbReference type="NCBI Taxonomy" id="1802517"/>
    <lineage>
        <taxon>Bacteria</taxon>
        <taxon>Candidatus Woeseibacteriota</taxon>
    </lineage>
</organism>